<dbReference type="CDD" id="cd04232">
    <property type="entry name" value="CuRO_1_CueO_FtsP"/>
    <property type="match status" value="1"/>
</dbReference>
<dbReference type="OrthoDB" id="345021at2"/>
<keyword evidence="3" id="KW-0560">Oxidoreductase</keyword>
<evidence type="ECO:0000259" key="4">
    <source>
        <dbReference type="Pfam" id="PF07731"/>
    </source>
</evidence>
<dbReference type="SUPFAM" id="SSF49503">
    <property type="entry name" value="Cupredoxins"/>
    <property type="match status" value="3"/>
</dbReference>
<dbReference type="EMBL" id="JACHWS010000001">
    <property type="protein sequence ID" value="MBB3036007.1"/>
    <property type="molecule type" value="Genomic_DNA"/>
</dbReference>
<dbReference type="InterPro" id="IPR002355">
    <property type="entry name" value="Cu_oxidase_Cu_BS"/>
</dbReference>
<dbReference type="CDD" id="cd13890">
    <property type="entry name" value="CuRO_3_CueO_FtsP"/>
    <property type="match status" value="1"/>
</dbReference>
<evidence type="ECO:0000313" key="6">
    <source>
        <dbReference type="EMBL" id="MBB3036007.1"/>
    </source>
</evidence>
<dbReference type="InterPro" id="IPR008972">
    <property type="entry name" value="Cupredoxin"/>
</dbReference>
<dbReference type="Pfam" id="PF07732">
    <property type="entry name" value="Cu-oxidase_3"/>
    <property type="match status" value="1"/>
</dbReference>
<dbReference type="InterPro" id="IPR045087">
    <property type="entry name" value="Cu-oxidase_fam"/>
</dbReference>
<organism evidence="6 7">
    <name type="scientific">Hoyosella altamirensis</name>
    <dbReference type="NCBI Taxonomy" id="616997"/>
    <lineage>
        <taxon>Bacteria</taxon>
        <taxon>Bacillati</taxon>
        <taxon>Actinomycetota</taxon>
        <taxon>Actinomycetes</taxon>
        <taxon>Mycobacteriales</taxon>
        <taxon>Hoyosellaceae</taxon>
        <taxon>Hoyosella</taxon>
    </lineage>
</organism>
<accession>A0A839RI01</accession>
<dbReference type="AlphaFoldDB" id="A0A839RI01"/>
<dbReference type="RefSeq" id="WP_064439675.1">
    <property type="nucleotide sequence ID" value="NZ_BDDI01000005.1"/>
</dbReference>
<dbReference type="Proteomes" id="UP000567922">
    <property type="component" value="Unassembled WGS sequence"/>
</dbReference>
<evidence type="ECO:0000256" key="2">
    <source>
        <dbReference type="ARBA" id="ARBA00022723"/>
    </source>
</evidence>
<dbReference type="PANTHER" id="PTHR48267">
    <property type="entry name" value="CUPREDOXIN SUPERFAMILY PROTEIN"/>
    <property type="match status" value="1"/>
</dbReference>
<name>A0A839RI01_9ACTN</name>
<dbReference type="GO" id="GO:0005507">
    <property type="term" value="F:copper ion binding"/>
    <property type="evidence" value="ECO:0007669"/>
    <property type="project" value="InterPro"/>
</dbReference>
<comment type="caution">
    <text evidence="6">The sequence shown here is derived from an EMBL/GenBank/DDBJ whole genome shotgun (WGS) entry which is preliminary data.</text>
</comment>
<dbReference type="PROSITE" id="PS00080">
    <property type="entry name" value="MULTICOPPER_OXIDASE2"/>
    <property type="match status" value="1"/>
</dbReference>
<protein>
    <submittedName>
        <fullName evidence="6">FtsP/CotA-like multicopper oxidase with cupredoxin domain</fullName>
    </submittedName>
</protein>
<evidence type="ECO:0000256" key="1">
    <source>
        <dbReference type="ARBA" id="ARBA00010609"/>
    </source>
</evidence>
<proteinExistence type="inferred from homology"/>
<sequence>MKRIGPLILAVLFTLSGCGIFAGTDYTGRVSFDRPLPIPPLQEGTVDDQGRREFTLTAREGSSQLVNGMTTPTWGFNGDYLGPTLRAAPGERVRVNVTNELGEATSVHWHGMHLPAAMDGGPHQEVQPGGTWQPEWEINQPPATLWYHPHPHEATEKHVYRGLAGLFLIDEPTQHLPSEYGIDDIPLIVQDKRFTETGELVFDHSSAVGTLGESILANGIEGAYLDATTEKVRLRLLNASTARILTFAFEDEREFAQIATDGGLMEAPNSTRQLTLSPGERAEIVVELTPGEEVNLQSHPTPGYLLGAGSGLSDSFDILQIRAADRLSPSPALPAELSDIDWLRASDAVRQRPMRLSNRSINGSEMDMSRIDEVVTAGSTEIWTVSAADGYPHNFHIHDVQFHVLDIDGEPPGPHLRGWKDTILLEPHKEHRLIMRFSNYADPDVPYMYHCHLLWHEDEGMMGQFVVVDEGQPPGSPSGSHHH</sequence>
<feature type="domain" description="Plastocyanin-like" evidence="4">
    <location>
        <begin position="358"/>
        <end position="469"/>
    </location>
</feature>
<dbReference type="Gene3D" id="2.60.40.420">
    <property type="entry name" value="Cupredoxins - blue copper proteins"/>
    <property type="match status" value="3"/>
</dbReference>
<dbReference type="PROSITE" id="PS51257">
    <property type="entry name" value="PROKAR_LIPOPROTEIN"/>
    <property type="match status" value="1"/>
</dbReference>
<dbReference type="InterPro" id="IPR011706">
    <property type="entry name" value="Cu-oxidase_C"/>
</dbReference>
<dbReference type="InterPro" id="IPR011707">
    <property type="entry name" value="Cu-oxidase-like_N"/>
</dbReference>
<dbReference type="CDD" id="cd13867">
    <property type="entry name" value="CuRO_2_CueO_FtsP"/>
    <property type="match status" value="1"/>
</dbReference>
<feature type="domain" description="Plastocyanin-like" evidence="5">
    <location>
        <begin position="63"/>
        <end position="172"/>
    </location>
</feature>
<evidence type="ECO:0000256" key="3">
    <source>
        <dbReference type="ARBA" id="ARBA00023002"/>
    </source>
</evidence>
<gene>
    <name evidence="6" type="ORF">FHU29_000441</name>
</gene>
<dbReference type="PANTHER" id="PTHR48267:SF1">
    <property type="entry name" value="BILIRUBIN OXIDASE"/>
    <property type="match status" value="1"/>
</dbReference>
<evidence type="ECO:0000313" key="7">
    <source>
        <dbReference type="Proteomes" id="UP000567922"/>
    </source>
</evidence>
<keyword evidence="7" id="KW-1185">Reference proteome</keyword>
<evidence type="ECO:0000259" key="5">
    <source>
        <dbReference type="Pfam" id="PF07732"/>
    </source>
</evidence>
<keyword evidence="2" id="KW-0479">Metal-binding</keyword>
<comment type="similarity">
    <text evidence="1">Belongs to the multicopper oxidase family.</text>
</comment>
<dbReference type="GO" id="GO:0016491">
    <property type="term" value="F:oxidoreductase activity"/>
    <property type="evidence" value="ECO:0007669"/>
    <property type="project" value="UniProtKB-KW"/>
</dbReference>
<reference evidence="6 7" key="1">
    <citation type="submission" date="2020-08" db="EMBL/GenBank/DDBJ databases">
        <title>Sequencing the genomes of 1000 actinobacteria strains.</title>
        <authorList>
            <person name="Klenk H.-P."/>
        </authorList>
    </citation>
    <scope>NUCLEOTIDE SEQUENCE [LARGE SCALE GENOMIC DNA]</scope>
    <source>
        <strain evidence="6 7">DSM 45258</strain>
    </source>
</reference>
<dbReference type="Pfam" id="PF07731">
    <property type="entry name" value="Cu-oxidase_2"/>
    <property type="match status" value="1"/>
</dbReference>